<dbReference type="PANTHER" id="PTHR33070:SF7">
    <property type="entry name" value="RX N-TERMINAL DOMAIN-CONTAINING PROTEIN"/>
    <property type="match status" value="1"/>
</dbReference>
<dbReference type="InterPro" id="IPR004320">
    <property type="entry name" value="BPS1_pln"/>
</dbReference>
<protein>
    <submittedName>
        <fullName evidence="1">Uncharacterized protein</fullName>
    </submittedName>
</protein>
<reference evidence="1" key="2">
    <citation type="journal article" date="2024" name="Plant">
        <title>Genomic evolution and insights into agronomic trait innovations of Sesamum species.</title>
        <authorList>
            <person name="Miao H."/>
            <person name="Wang L."/>
            <person name="Qu L."/>
            <person name="Liu H."/>
            <person name="Sun Y."/>
            <person name="Le M."/>
            <person name="Wang Q."/>
            <person name="Wei S."/>
            <person name="Zheng Y."/>
            <person name="Lin W."/>
            <person name="Duan Y."/>
            <person name="Cao H."/>
            <person name="Xiong S."/>
            <person name="Wang X."/>
            <person name="Wei L."/>
            <person name="Li C."/>
            <person name="Ma Q."/>
            <person name="Ju M."/>
            <person name="Zhao R."/>
            <person name="Li G."/>
            <person name="Mu C."/>
            <person name="Tian Q."/>
            <person name="Mei H."/>
            <person name="Zhang T."/>
            <person name="Gao T."/>
            <person name="Zhang H."/>
        </authorList>
    </citation>
    <scope>NUCLEOTIDE SEQUENCE</scope>
    <source>
        <strain evidence="1">3651</strain>
    </source>
</reference>
<evidence type="ECO:0000313" key="2">
    <source>
        <dbReference type="Proteomes" id="UP001293254"/>
    </source>
</evidence>
<comment type="caution">
    <text evidence="1">The sequence shown here is derived from an EMBL/GenBank/DDBJ whole genome shotgun (WGS) entry which is preliminary data.</text>
</comment>
<dbReference type="GO" id="GO:0048364">
    <property type="term" value="P:root development"/>
    <property type="evidence" value="ECO:0007669"/>
    <property type="project" value="InterPro"/>
</dbReference>
<reference evidence="1" key="1">
    <citation type="submission" date="2020-06" db="EMBL/GenBank/DDBJ databases">
        <authorList>
            <person name="Li T."/>
            <person name="Hu X."/>
            <person name="Zhang T."/>
            <person name="Song X."/>
            <person name="Zhang H."/>
            <person name="Dai N."/>
            <person name="Sheng W."/>
            <person name="Hou X."/>
            <person name="Wei L."/>
        </authorList>
    </citation>
    <scope>NUCLEOTIDE SEQUENCE</scope>
    <source>
        <strain evidence="1">3651</strain>
        <tissue evidence="1">Leaf</tissue>
    </source>
</reference>
<dbReference type="Proteomes" id="UP001293254">
    <property type="component" value="Unassembled WGS sequence"/>
</dbReference>
<dbReference type="Pfam" id="PF03087">
    <property type="entry name" value="BPS1"/>
    <property type="match status" value="1"/>
</dbReference>
<organism evidence="1 2">
    <name type="scientific">Sesamum alatum</name>
    <dbReference type="NCBI Taxonomy" id="300844"/>
    <lineage>
        <taxon>Eukaryota</taxon>
        <taxon>Viridiplantae</taxon>
        <taxon>Streptophyta</taxon>
        <taxon>Embryophyta</taxon>
        <taxon>Tracheophyta</taxon>
        <taxon>Spermatophyta</taxon>
        <taxon>Magnoliopsida</taxon>
        <taxon>eudicotyledons</taxon>
        <taxon>Gunneridae</taxon>
        <taxon>Pentapetalae</taxon>
        <taxon>asterids</taxon>
        <taxon>lamiids</taxon>
        <taxon>Lamiales</taxon>
        <taxon>Pedaliaceae</taxon>
        <taxon>Sesamum</taxon>
    </lineage>
</organism>
<evidence type="ECO:0000313" key="1">
    <source>
        <dbReference type="EMBL" id="KAK4434669.1"/>
    </source>
</evidence>
<dbReference type="EMBL" id="JACGWO010000002">
    <property type="protein sequence ID" value="KAK4434669.1"/>
    <property type="molecule type" value="Genomic_DNA"/>
</dbReference>
<sequence length="150" mass="16965">MYQMSRPEFDFDALRELHDSVNRLLHSPDTKLEIIHHGREKWANEVSEASLKMADSCAAAKDLLLLAKEHLQSLQFAFRRIAATATETARGSRWEPFRALSRPAEAAEEGDSEEIELAQGDEEHVPCCRLRLRLRRLITGAREPKPSGGC</sequence>
<name>A0AAE1YQF2_9LAMI</name>
<dbReference type="PANTHER" id="PTHR33070">
    <property type="entry name" value="OS06G0725500 PROTEIN"/>
    <property type="match status" value="1"/>
</dbReference>
<gene>
    <name evidence="1" type="ORF">Salat_0629700</name>
</gene>
<accession>A0AAE1YQF2</accession>
<keyword evidence="2" id="KW-1185">Reference proteome</keyword>
<proteinExistence type="predicted"/>
<dbReference type="AlphaFoldDB" id="A0AAE1YQF2"/>
<dbReference type="GO" id="GO:0048367">
    <property type="term" value="P:shoot system development"/>
    <property type="evidence" value="ECO:0007669"/>
    <property type="project" value="InterPro"/>
</dbReference>